<feature type="transmembrane region" description="Helical" evidence="4">
    <location>
        <begin position="284"/>
        <end position="301"/>
    </location>
</feature>
<feature type="transmembrane region" description="Helical" evidence="4">
    <location>
        <begin position="41"/>
        <end position="62"/>
    </location>
</feature>
<dbReference type="PROSITE" id="PS50850">
    <property type="entry name" value="MFS"/>
    <property type="match status" value="1"/>
</dbReference>
<evidence type="ECO:0000256" key="3">
    <source>
        <dbReference type="ARBA" id="ARBA00023136"/>
    </source>
</evidence>
<feature type="transmembrane region" description="Helical" evidence="4">
    <location>
        <begin position="146"/>
        <end position="164"/>
    </location>
</feature>
<dbReference type="AlphaFoldDB" id="A0A5F1YKK5"/>
<dbReference type="SUPFAM" id="SSF103473">
    <property type="entry name" value="MFS general substrate transporter"/>
    <property type="match status" value="1"/>
</dbReference>
<proteinExistence type="predicted"/>
<evidence type="ECO:0000256" key="4">
    <source>
        <dbReference type="SAM" id="Phobius"/>
    </source>
</evidence>
<dbReference type="InterPro" id="IPR020846">
    <property type="entry name" value="MFS_dom"/>
</dbReference>
<dbReference type="InterPro" id="IPR011701">
    <property type="entry name" value="MFS"/>
</dbReference>
<evidence type="ECO:0000313" key="6">
    <source>
        <dbReference type="EMBL" id="TGK33284.1"/>
    </source>
</evidence>
<dbReference type="PANTHER" id="PTHR23518">
    <property type="entry name" value="C-METHYLTRANSFERASE"/>
    <property type="match status" value="1"/>
</dbReference>
<dbReference type="PANTHER" id="PTHR23518:SF2">
    <property type="entry name" value="MAJOR FACILITATOR SUPERFAMILY TRANSPORTER"/>
    <property type="match status" value="1"/>
</dbReference>
<dbReference type="Proteomes" id="UP000298277">
    <property type="component" value="Unassembled WGS sequence"/>
</dbReference>
<feature type="transmembrane region" description="Helical" evidence="4">
    <location>
        <begin position="342"/>
        <end position="365"/>
    </location>
</feature>
<dbReference type="RefSeq" id="WP_135594638.1">
    <property type="nucleotide sequence ID" value="NZ_RQEZ01000013.1"/>
</dbReference>
<evidence type="ECO:0000256" key="2">
    <source>
        <dbReference type="ARBA" id="ARBA00022989"/>
    </source>
</evidence>
<comment type="caution">
    <text evidence="6">The sequence shown here is derived from an EMBL/GenBank/DDBJ whole genome shotgun (WGS) entry which is preliminary data.</text>
</comment>
<dbReference type="InterPro" id="IPR036259">
    <property type="entry name" value="MFS_trans_sf"/>
</dbReference>
<dbReference type="Pfam" id="PF07690">
    <property type="entry name" value="MFS_1"/>
    <property type="match status" value="1"/>
</dbReference>
<name>A0A5F1YKK5_9LEPT</name>
<accession>A0A5F1YKK5</accession>
<feature type="transmembrane region" description="Helical" evidence="4">
    <location>
        <begin position="170"/>
        <end position="188"/>
    </location>
</feature>
<evidence type="ECO:0000259" key="5">
    <source>
        <dbReference type="PROSITE" id="PS50850"/>
    </source>
</evidence>
<sequence length="400" mass="44243">MRLFQGRIVTKTVLVLSVVSLFTDIASEMLYPILPIYLKEIGFSVFLIGFLEGVAEATAGFSKGSFGRMSDLSGKRLPFVRWGYFLSALSKPMMTFFGSVFWVFSVRTVDRLGKGIRTAARDALLSDETNKDNKGKVFGFHRSMDTFGAVLGPVAALLFLTAFPGKYHELFLWAFLPGIAAILLTFLISEKEKPSAPKSESRKISVIQFYQYWKRAPADYRTLCKGILIFTLFNGSDVFLLLKLKEFGMNDTYSIGAYIFYNLVYAATAYPLGVLGDRIGLKRLFLFGLFCYGAVYFGMGFGNADWVLWIAFSVYGIYAASTEGISKAWITNLVPQTETATALGTFNAFQSICMIFASLITGYLWTSVNSTAALCVSGAAAIVSAIYLSGFREPEKQKSL</sequence>
<feature type="transmembrane region" description="Helical" evidence="4">
    <location>
        <begin position="371"/>
        <end position="391"/>
    </location>
</feature>
<feature type="transmembrane region" description="Helical" evidence="4">
    <location>
        <begin position="12"/>
        <end position="34"/>
    </location>
</feature>
<reference evidence="6" key="1">
    <citation type="journal article" date="2019" name="PLoS Negl. Trop. Dis.">
        <title>Revisiting the worldwide diversity of Leptospira species in the environment.</title>
        <authorList>
            <person name="Vincent A.T."/>
            <person name="Schiettekatte O."/>
            <person name="Bourhy P."/>
            <person name="Veyrier F.J."/>
            <person name="Picardeau M."/>
        </authorList>
    </citation>
    <scope>NUCLEOTIDE SEQUENCE [LARGE SCALE GENOMIC DNA]</scope>
    <source>
        <strain evidence="6">201800299</strain>
    </source>
</reference>
<dbReference type="Gene3D" id="1.20.1250.20">
    <property type="entry name" value="MFS general substrate transporter like domains"/>
    <property type="match status" value="2"/>
</dbReference>
<evidence type="ECO:0000256" key="1">
    <source>
        <dbReference type="ARBA" id="ARBA00022692"/>
    </source>
</evidence>
<keyword evidence="3 4" id="KW-0472">Membrane</keyword>
<dbReference type="GO" id="GO:0022857">
    <property type="term" value="F:transmembrane transporter activity"/>
    <property type="evidence" value="ECO:0007669"/>
    <property type="project" value="InterPro"/>
</dbReference>
<protein>
    <submittedName>
        <fullName evidence="6">MFS transporter</fullName>
    </submittedName>
</protein>
<feature type="transmembrane region" description="Helical" evidence="4">
    <location>
        <begin position="307"/>
        <end position="330"/>
    </location>
</feature>
<gene>
    <name evidence="6" type="ORF">EHQ17_10840</name>
</gene>
<organism evidence="6 7">
    <name type="scientific">Leptospira gomenensis</name>
    <dbReference type="NCBI Taxonomy" id="2484974"/>
    <lineage>
        <taxon>Bacteria</taxon>
        <taxon>Pseudomonadati</taxon>
        <taxon>Spirochaetota</taxon>
        <taxon>Spirochaetia</taxon>
        <taxon>Leptospirales</taxon>
        <taxon>Leptospiraceae</taxon>
        <taxon>Leptospira</taxon>
    </lineage>
</organism>
<dbReference type="CDD" id="cd17370">
    <property type="entry name" value="MFS_MJ1317_like"/>
    <property type="match status" value="1"/>
</dbReference>
<evidence type="ECO:0000313" key="7">
    <source>
        <dbReference type="Proteomes" id="UP000298277"/>
    </source>
</evidence>
<keyword evidence="7" id="KW-1185">Reference proteome</keyword>
<dbReference type="OrthoDB" id="9803985at2"/>
<feature type="transmembrane region" description="Helical" evidence="4">
    <location>
        <begin position="253"/>
        <end position="272"/>
    </location>
</feature>
<feature type="domain" description="Major facilitator superfamily (MFS) profile" evidence="5">
    <location>
        <begin position="12"/>
        <end position="396"/>
    </location>
</feature>
<keyword evidence="1 4" id="KW-0812">Transmembrane</keyword>
<feature type="transmembrane region" description="Helical" evidence="4">
    <location>
        <begin position="82"/>
        <end position="104"/>
    </location>
</feature>
<dbReference type="EMBL" id="RQFA01000046">
    <property type="protein sequence ID" value="TGK33284.1"/>
    <property type="molecule type" value="Genomic_DNA"/>
</dbReference>
<keyword evidence="2 4" id="KW-1133">Transmembrane helix</keyword>